<feature type="domain" description="Glycosyltransferase 2-like" evidence="1">
    <location>
        <begin position="14"/>
        <end position="149"/>
    </location>
</feature>
<dbReference type="InterPro" id="IPR029044">
    <property type="entry name" value="Nucleotide-diphossugar_trans"/>
</dbReference>
<dbReference type="SUPFAM" id="SSF53448">
    <property type="entry name" value="Nucleotide-diphospho-sugar transferases"/>
    <property type="match status" value="1"/>
</dbReference>
<gene>
    <name evidence="2" type="ORF">KME07_04190</name>
</gene>
<evidence type="ECO:0000313" key="3">
    <source>
        <dbReference type="Proteomes" id="UP000707356"/>
    </source>
</evidence>
<dbReference type="AlphaFoldDB" id="A0A951U3I6"/>
<dbReference type="Proteomes" id="UP000707356">
    <property type="component" value="Unassembled WGS sequence"/>
</dbReference>
<dbReference type="EMBL" id="JAHHHV010000017">
    <property type="protein sequence ID" value="MBW4464625.1"/>
    <property type="molecule type" value="Genomic_DNA"/>
</dbReference>
<dbReference type="CDD" id="cd00761">
    <property type="entry name" value="Glyco_tranf_GTA_type"/>
    <property type="match status" value="1"/>
</dbReference>
<comment type="caution">
    <text evidence="2">The sequence shown here is derived from an EMBL/GenBank/DDBJ whole genome shotgun (WGS) entry which is preliminary data.</text>
</comment>
<protein>
    <submittedName>
        <fullName evidence="2">Glycosyltransferase family 2 protein</fullName>
    </submittedName>
</protein>
<dbReference type="Pfam" id="PF00535">
    <property type="entry name" value="Glycos_transf_2"/>
    <property type="match status" value="1"/>
</dbReference>
<reference evidence="2" key="1">
    <citation type="submission" date="2021-05" db="EMBL/GenBank/DDBJ databases">
        <authorList>
            <person name="Pietrasiak N."/>
            <person name="Ward R."/>
            <person name="Stajich J.E."/>
            <person name="Kurbessoian T."/>
        </authorList>
    </citation>
    <scope>NUCLEOTIDE SEQUENCE</scope>
    <source>
        <strain evidence="2">GSE-TBD4-15B</strain>
    </source>
</reference>
<sequence>MTRVESLAIGILGYNEAYGIVYLLDSLRAQTLLSRDCPIEISVISNGSQDNMAAVAKAQLADFHSDCHQIKTQVVELPTADKCAAWNYFVHQLAKPADCYILLDADVVLCDGESLARLVKLLEQLPDCRIAGGQVINAKQEVVNRDWVDGKCYALRGEIARNLHIPAGIVLDDAYLASTVLTNWYEISSETGLSRGYMRLVDQPSVRCGNTPRDRKISYWIAARKRTITAEYTQRHVDFCMRSLFGGGEAAKAILMKLATTNPDWFTQYLAQVSDQDWPRFDPPSLQLSPRQLIQVLAYCYSYLLSVVGIRNREFGHLAWKLKHRYW</sequence>
<evidence type="ECO:0000313" key="2">
    <source>
        <dbReference type="EMBL" id="MBW4464625.1"/>
    </source>
</evidence>
<reference evidence="2" key="2">
    <citation type="journal article" date="2022" name="Microbiol. Resour. Announc.">
        <title>Metagenome Sequencing to Explore Phylogenomics of Terrestrial Cyanobacteria.</title>
        <authorList>
            <person name="Ward R.D."/>
            <person name="Stajich J.E."/>
            <person name="Johansen J.R."/>
            <person name="Huntemann M."/>
            <person name="Clum A."/>
            <person name="Foster B."/>
            <person name="Foster B."/>
            <person name="Roux S."/>
            <person name="Palaniappan K."/>
            <person name="Varghese N."/>
            <person name="Mukherjee S."/>
            <person name="Reddy T.B.K."/>
            <person name="Daum C."/>
            <person name="Copeland A."/>
            <person name="Chen I.A."/>
            <person name="Ivanova N.N."/>
            <person name="Kyrpides N.C."/>
            <person name="Shapiro N."/>
            <person name="Eloe-Fadrosh E.A."/>
            <person name="Pietrasiak N."/>
        </authorList>
    </citation>
    <scope>NUCLEOTIDE SEQUENCE</scope>
    <source>
        <strain evidence="2">GSE-TBD4-15B</strain>
    </source>
</reference>
<dbReference type="Gene3D" id="3.90.550.10">
    <property type="entry name" value="Spore Coat Polysaccharide Biosynthesis Protein SpsA, Chain A"/>
    <property type="match status" value="1"/>
</dbReference>
<dbReference type="InterPro" id="IPR001173">
    <property type="entry name" value="Glyco_trans_2-like"/>
</dbReference>
<proteinExistence type="predicted"/>
<evidence type="ECO:0000259" key="1">
    <source>
        <dbReference type="Pfam" id="PF00535"/>
    </source>
</evidence>
<name>A0A951U3I6_9CYAN</name>
<accession>A0A951U3I6</accession>
<organism evidence="2 3">
    <name type="scientific">Pegethrix bostrychoides GSE-TBD4-15B</name>
    <dbReference type="NCBI Taxonomy" id="2839662"/>
    <lineage>
        <taxon>Bacteria</taxon>
        <taxon>Bacillati</taxon>
        <taxon>Cyanobacteriota</taxon>
        <taxon>Cyanophyceae</taxon>
        <taxon>Oculatellales</taxon>
        <taxon>Oculatellaceae</taxon>
        <taxon>Pegethrix</taxon>
    </lineage>
</organism>